<evidence type="ECO:0000313" key="4">
    <source>
        <dbReference type="Proteomes" id="UP000527143"/>
    </source>
</evidence>
<dbReference type="SUPFAM" id="SSF56601">
    <property type="entry name" value="beta-lactamase/transpeptidase-like"/>
    <property type="match status" value="1"/>
</dbReference>
<dbReference type="PANTHER" id="PTHR43283:SF3">
    <property type="entry name" value="BETA-LACTAMASE FAMILY PROTEIN (AFU_ORTHOLOGUE AFUA_5G07500)"/>
    <property type="match status" value="1"/>
</dbReference>
<reference evidence="3 4" key="1">
    <citation type="submission" date="2020-08" db="EMBL/GenBank/DDBJ databases">
        <title>Genomic Encyclopedia of Type Strains, Phase IV (KMG-IV): sequencing the most valuable type-strain genomes for metagenomic binning, comparative biology and taxonomic classification.</title>
        <authorList>
            <person name="Goeker M."/>
        </authorList>
    </citation>
    <scope>NUCLEOTIDE SEQUENCE [LARGE SCALE GENOMIC DNA]</scope>
    <source>
        <strain evidence="3 4">DSM 26736</strain>
    </source>
</reference>
<dbReference type="Proteomes" id="UP000527143">
    <property type="component" value="Unassembled WGS sequence"/>
</dbReference>
<dbReference type="Pfam" id="PF00144">
    <property type="entry name" value="Beta-lactamase"/>
    <property type="match status" value="1"/>
</dbReference>
<sequence length="432" mass="45534">MRKLIGLSVTGALALTAPAWGQALRQQPASPAPATRTAPSVVDALANRWVAENRVPGMVIAVGQGDAAPRIAAAGRIANEATAPAADADSLWRVYSMTKPITGIAAMILVEQGKLGLDQPISDFMPAFKTMKVLVDPAKGLTSRPATRPITVRNLLTHTAGLGYNIVTKGALLDEYNRLGINPAAVSAAMEPNMRAVRPKSLEEFANRVATLPLIAEPGAKWSYSIGLDVLGRVIEVASGMPFDSFVQTRIFQPLGMTASYWTVPADKARLLATNYAQLGDSRAPLDPGATSVWLQPPSFPYGGAGLVMSARDYDRFLHMLLNGGTLDGARILKPETVQIAMSDLLPAGVDRSVLQATSGNNQIGFGAGGSVSLADQPGGPGKGTFGWAGAAGSLGWVDPTNRVRATVMINLFGQTPLKREATQAIYTDLRR</sequence>
<dbReference type="AlphaFoldDB" id="A0A840YFN3"/>
<protein>
    <submittedName>
        <fullName evidence="3">CubicO group peptidase (Beta-lactamase class C family)</fullName>
    </submittedName>
</protein>
<dbReference type="InterPro" id="IPR012338">
    <property type="entry name" value="Beta-lactam/transpept-like"/>
</dbReference>
<dbReference type="Gene3D" id="3.40.710.10">
    <property type="entry name" value="DD-peptidase/beta-lactamase superfamily"/>
    <property type="match status" value="1"/>
</dbReference>
<comment type="caution">
    <text evidence="3">The sequence shown here is derived from an EMBL/GenBank/DDBJ whole genome shotgun (WGS) entry which is preliminary data.</text>
</comment>
<accession>A0A840YFN3</accession>
<name>A0A840YFN3_9SPHN</name>
<dbReference type="EMBL" id="JACIJF010000009">
    <property type="protein sequence ID" value="MBB5711634.1"/>
    <property type="molecule type" value="Genomic_DNA"/>
</dbReference>
<evidence type="ECO:0000313" key="3">
    <source>
        <dbReference type="EMBL" id="MBB5711634.1"/>
    </source>
</evidence>
<dbReference type="InterPro" id="IPR001466">
    <property type="entry name" value="Beta-lactam-related"/>
</dbReference>
<feature type="domain" description="Beta-lactamase-related" evidence="2">
    <location>
        <begin position="44"/>
        <end position="425"/>
    </location>
</feature>
<keyword evidence="1" id="KW-0732">Signal</keyword>
<organism evidence="3 4">
    <name type="scientific">Sphingomonas xinjiangensis</name>
    <dbReference type="NCBI Taxonomy" id="643568"/>
    <lineage>
        <taxon>Bacteria</taxon>
        <taxon>Pseudomonadati</taxon>
        <taxon>Pseudomonadota</taxon>
        <taxon>Alphaproteobacteria</taxon>
        <taxon>Sphingomonadales</taxon>
        <taxon>Sphingomonadaceae</taxon>
        <taxon>Sphingomonas</taxon>
    </lineage>
</organism>
<dbReference type="InterPro" id="IPR050789">
    <property type="entry name" value="Diverse_Enzym_Activities"/>
</dbReference>
<dbReference type="RefSeq" id="WP_184088798.1">
    <property type="nucleotide sequence ID" value="NZ_JACIJF010000009.1"/>
</dbReference>
<feature type="chain" id="PRO_5032334660" evidence="1">
    <location>
        <begin position="22"/>
        <end position="432"/>
    </location>
</feature>
<keyword evidence="4" id="KW-1185">Reference proteome</keyword>
<gene>
    <name evidence="3" type="ORF">FHT02_002885</name>
</gene>
<proteinExistence type="predicted"/>
<dbReference type="PANTHER" id="PTHR43283">
    <property type="entry name" value="BETA-LACTAMASE-RELATED"/>
    <property type="match status" value="1"/>
</dbReference>
<evidence type="ECO:0000259" key="2">
    <source>
        <dbReference type="Pfam" id="PF00144"/>
    </source>
</evidence>
<feature type="signal peptide" evidence="1">
    <location>
        <begin position="1"/>
        <end position="21"/>
    </location>
</feature>
<evidence type="ECO:0000256" key="1">
    <source>
        <dbReference type="SAM" id="SignalP"/>
    </source>
</evidence>